<reference evidence="1" key="1">
    <citation type="submission" date="2018-05" db="EMBL/GenBank/DDBJ databases">
        <title>Draft genome of Mucuna pruriens seed.</title>
        <authorList>
            <person name="Nnadi N.E."/>
            <person name="Vos R."/>
            <person name="Hasami M.H."/>
            <person name="Devisetty U.K."/>
            <person name="Aguiy J.C."/>
        </authorList>
    </citation>
    <scope>NUCLEOTIDE SEQUENCE [LARGE SCALE GENOMIC DNA]</scope>
    <source>
        <strain evidence="1">JCA_2017</strain>
    </source>
</reference>
<evidence type="ECO:0000313" key="2">
    <source>
        <dbReference type="Proteomes" id="UP000257109"/>
    </source>
</evidence>
<accession>A0A371FWU2</accession>
<proteinExistence type="predicted"/>
<protein>
    <submittedName>
        <fullName evidence="1">Uncharacterized protein</fullName>
    </submittedName>
</protein>
<comment type="caution">
    <text evidence="1">The sequence shown here is derived from an EMBL/GenBank/DDBJ whole genome shotgun (WGS) entry which is preliminary data.</text>
</comment>
<sequence length="112" mass="12730">MISSSLTVRLNWKFDRWYKSLVLIQEPVDYGPTMLPLHTPLAKAVSTPLATHFKLSSRHSPSNEAEKTNMNKVLYASIVVRMSYPAYWMVHRTDVPSGRTTRPTGWSIRPAG</sequence>
<evidence type="ECO:0000313" key="1">
    <source>
        <dbReference type="EMBL" id="RDX82670.1"/>
    </source>
</evidence>
<dbReference type="Proteomes" id="UP000257109">
    <property type="component" value="Unassembled WGS sequence"/>
</dbReference>
<feature type="non-terminal residue" evidence="1">
    <location>
        <position position="1"/>
    </location>
</feature>
<dbReference type="EMBL" id="QJKJ01007580">
    <property type="protein sequence ID" value="RDX82670.1"/>
    <property type="molecule type" value="Genomic_DNA"/>
</dbReference>
<dbReference type="AlphaFoldDB" id="A0A371FWU2"/>
<organism evidence="1 2">
    <name type="scientific">Mucuna pruriens</name>
    <name type="common">Velvet bean</name>
    <name type="synonym">Dolichos pruriens</name>
    <dbReference type="NCBI Taxonomy" id="157652"/>
    <lineage>
        <taxon>Eukaryota</taxon>
        <taxon>Viridiplantae</taxon>
        <taxon>Streptophyta</taxon>
        <taxon>Embryophyta</taxon>
        <taxon>Tracheophyta</taxon>
        <taxon>Spermatophyta</taxon>
        <taxon>Magnoliopsida</taxon>
        <taxon>eudicotyledons</taxon>
        <taxon>Gunneridae</taxon>
        <taxon>Pentapetalae</taxon>
        <taxon>rosids</taxon>
        <taxon>fabids</taxon>
        <taxon>Fabales</taxon>
        <taxon>Fabaceae</taxon>
        <taxon>Papilionoideae</taxon>
        <taxon>50 kb inversion clade</taxon>
        <taxon>NPAAA clade</taxon>
        <taxon>indigoferoid/millettioid clade</taxon>
        <taxon>Phaseoleae</taxon>
        <taxon>Mucuna</taxon>
    </lineage>
</organism>
<name>A0A371FWU2_MUCPR</name>
<keyword evidence="2" id="KW-1185">Reference proteome</keyword>
<gene>
    <name evidence="1" type="ORF">CR513_36510</name>
</gene>
<dbReference type="OrthoDB" id="413361at2759"/>